<name>A0A974ZZF1_9BACT</name>
<gene>
    <name evidence="2" type="ORF">JR347_10235</name>
</gene>
<dbReference type="AlphaFoldDB" id="A0A974ZZF1"/>
<dbReference type="SMART" id="SM01234">
    <property type="entry name" value="Haemolytic"/>
    <property type="match status" value="1"/>
</dbReference>
<reference evidence="2" key="1">
    <citation type="submission" date="2021-02" db="EMBL/GenBank/DDBJ databases">
        <title>Fulvivirga sp. S481 isolated from sea water.</title>
        <authorList>
            <person name="Bae S.S."/>
            <person name="Baek K."/>
        </authorList>
    </citation>
    <scope>NUCLEOTIDE SEQUENCE</scope>
    <source>
        <strain evidence="2">S481</strain>
    </source>
</reference>
<sequence length="147" mass="16501">MLRILTSLVFCLLLASFSAQAQSTSDLLKIATHIPASALPDHSYEKHEKKKLSVINAINPLYWTYKGGLAFYQKHISAQLSSTCIYETSCSRFGKKLFDEYGPIKGVFLSVDRIGRCNRLTHSQALPTSMNDQGKIIESIEDYSNKH</sequence>
<dbReference type="PANTHER" id="PTHR33383:SF1">
    <property type="entry name" value="MEMBRANE PROTEIN INSERTION EFFICIENCY FACTOR-RELATED"/>
    <property type="match status" value="1"/>
</dbReference>
<dbReference type="NCBIfam" id="TIGR00278">
    <property type="entry name" value="membrane protein insertion efficiency factor YidD"/>
    <property type="match status" value="1"/>
</dbReference>
<evidence type="ECO:0000313" key="3">
    <source>
        <dbReference type="Proteomes" id="UP000662783"/>
    </source>
</evidence>
<organism evidence="2 3">
    <name type="scientific">Fulvivirga lutea</name>
    <dbReference type="NCBI Taxonomy" id="2810512"/>
    <lineage>
        <taxon>Bacteria</taxon>
        <taxon>Pseudomonadati</taxon>
        <taxon>Bacteroidota</taxon>
        <taxon>Cytophagia</taxon>
        <taxon>Cytophagales</taxon>
        <taxon>Fulvivirgaceae</taxon>
        <taxon>Fulvivirga</taxon>
    </lineage>
</organism>
<accession>A0A974ZZF1</accession>
<feature type="chain" id="PRO_5037938208" evidence="1">
    <location>
        <begin position="22"/>
        <end position="147"/>
    </location>
</feature>
<dbReference type="InterPro" id="IPR002696">
    <property type="entry name" value="Membr_insert_effic_factor_YidD"/>
</dbReference>
<dbReference type="PANTHER" id="PTHR33383">
    <property type="entry name" value="MEMBRANE PROTEIN INSERTION EFFICIENCY FACTOR-RELATED"/>
    <property type="match status" value="1"/>
</dbReference>
<dbReference type="KEGG" id="fuv:JR347_10235"/>
<evidence type="ECO:0000256" key="1">
    <source>
        <dbReference type="SAM" id="SignalP"/>
    </source>
</evidence>
<dbReference type="Pfam" id="PF01809">
    <property type="entry name" value="YidD"/>
    <property type="match status" value="1"/>
</dbReference>
<feature type="signal peptide" evidence="1">
    <location>
        <begin position="1"/>
        <end position="21"/>
    </location>
</feature>
<proteinExistence type="predicted"/>
<evidence type="ECO:0000313" key="2">
    <source>
        <dbReference type="EMBL" id="QSE95995.1"/>
    </source>
</evidence>
<protein>
    <submittedName>
        <fullName evidence="2">Membrane protein insertion efficiency factor YidD</fullName>
    </submittedName>
</protein>
<keyword evidence="1" id="KW-0732">Signal</keyword>
<keyword evidence="3" id="KW-1185">Reference proteome</keyword>
<dbReference type="EMBL" id="CP070608">
    <property type="protein sequence ID" value="QSE95995.1"/>
    <property type="molecule type" value="Genomic_DNA"/>
</dbReference>
<dbReference type="Proteomes" id="UP000662783">
    <property type="component" value="Chromosome"/>
</dbReference>
<dbReference type="RefSeq" id="WP_205720508.1">
    <property type="nucleotide sequence ID" value="NZ_CP070608.1"/>
</dbReference>